<reference evidence="1" key="1">
    <citation type="submission" date="2021-01" db="EMBL/GenBank/DDBJ databases">
        <authorList>
            <person name="Kaushik A."/>
        </authorList>
    </citation>
    <scope>NUCLEOTIDE SEQUENCE</scope>
    <source>
        <strain evidence="1">AG1-1C</strain>
    </source>
</reference>
<dbReference type="InterPro" id="IPR021986">
    <property type="entry name" value="Spherulin4"/>
</dbReference>
<evidence type="ECO:0000313" key="2">
    <source>
        <dbReference type="Proteomes" id="UP000663846"/>
    </source>
</evidence>
<proteinExistence type="predicted"/>
<dbReference type="AlphaFoldDB" id="A0A8H2X249"/>
<dbReference type="PANTHER" id="PTHR35040:SF9">
    <property type="entry name" value="4-LIKE CELL SURFACE PROTEIN, PUTATIVE (AFU_ORTHOLOGUE AFUA_4G14080)-RELATED"/>
    <property type="match status" value="1"/>
</dbReference>
<protein>
    <recommendedName>
        <fullName evidence="3">Spherulin-4</fullName>
    </recommendedName>
</protein>
<organism evidence="1 2">
    <name type="scientific">Rhizoctonia solani</name>
    <dbReference type="NCBI Taxonomy" id="456999"/>
    <lineage>
        <taxon>Eukaryota</taxon>
        <taxon>Fungi</taxon>
        <taxon>Dikarya</taxon>
        <taxon>Basidiomycota</taxon>
        <taxon>Agaricomycotina</taxon>
        <taxon>Agaricomycetes</taxon>
        <taxon>Cantharellales</taxon>
        <taxon>Ceratobasidiaceae</taxon>
        <taxon>Rhizoctonia</taxon>
    </lineage>
</organism>
<dbReference type="EMBL" id="CAJMWS010000315">
    <property type="protein sequence ID" value="CAE6414253.1"/>
    <property type="molecule type" value="Genomic_DNA"/>
</dbReference>
<gene>
    <name evidence="1" type="ORF">RDB_LOCUS73928</name>
</gene>
<evidence type="ECO:0000313" key="1">
    <source>
        <dbReference type="EMBL" id="CAE6414253.1"/>
    </source>
</evidence>
<dbReference type="Proteomes" id="UP000663846">
    <property type="component" value="Unassembled WGS sequence"/>
</dbReference>
<accession>A0A8H2X249</accession>
<dbReference type="PANTHER" id="PTHR35040">
    <property type="match status" value="1"/>
</dbReference>
<sequence length="284" mass="30640">MYARLARIHKGRSHPEFHYHPLPSIQPIAHPHYTMLLARAALASGIIFPLYIYPGTSCSGWIPLINAITSHPNLPFWVVVNPASGPGATNSQPDTNYQACIPQLRPAANPNVKILGYVPTGFGSRAQSSVQADITTYSQWGATYKLNGIFFDEVSASSGNQALYSEYSSFAKGKINGATIILNPGVATPAAYYAFSDQIITREDNYNSFSPSQYTIGSSTPASKQAVILHTTGSTLPACIVNVTVRVDKIGAVYFTNDVLPNPYDTFPSYWSDLVDAVQVAASA</sequence>
<name>A0A8H2X249_9AGAM</name>
<comment type="caution">
    <text evidence="1">The sequence shown here is derived from an EMBL/GenBank/DDBJ whole genome shotgun (WGS) entry which is preliminary data.</text>
</comment>
<evidence type="ECO:0008006" key="3">
    <source>
        <dbReference type="Google" id="ProtNLM"/>
    </source>
</evidence>
<dbReference type="Pfam" id="PF12138">
    <property type="entry name" value="Spherulin4"/>
    <property type="match status" value="1"/>
</dbReference>